<evidence type="ECO:0000259" key="9">
    <source>
        <dbReference type="PROSITE" id="PS50893"/>
    </source>
</evidence>
<dbReference type="SMART" id="SM00382">
    <property type="entry name" value="AAA"/>
    <property type="match status" value="1"/>
</dbReference>
<keyword evidence="4" id="KW-0547">Nucleotide-binding</keyword>
<dbReference type="InterPro" id="IPR003439">
    <property type="entry name" value="ABC_transporter-like_ATP-bd"/>
</dbReference>
<evidence type="ECO:0000256" key="2">
    <source>
        <dbReference type="ARBA" id="ARBA00022448"/>
    </source>
</evidence>
<keyword evidence="5" id="KW-0067">ATP-binding</keyword>
<dbReference type="FunFam" id="3.40.50.300:FF:000287">
    <property type="entry name" value="Multidrug ABC transporter ATP-binding protein"/>
    <property type="match status" value="1"/>
</dbReference>
<dbReference type="InterPro" id="IPR027417">
    <property type="entry name" value="P-loop_NTPase"/>
</dbReference>
<evidence type="ECO:0000313" key="11">
    <source>
        <dbReference type="EMBL" id="OAN54648.1"/>
    </source>
</evidence>
<gene>
    <name evidence="11" type="ORF">A6A04_12040</name>
</gene>
<evidence type="ECO:0000256" key="1">
    <source>
        <dbReference type="ARBA" id="ARBA00004651"/>
    </source>
</evidence>
<dbReference type="OrthoDB" id="5288404at2"/>
<dbReference type="PANTHER" id="PTHR24221:SF654">
    <property type="entry name" value="ATP-BINDING CASSETTE SUB-FAMILY B MEMBER 6"/>
    <property type="match status" value="1"/>
</dbReference>
<dbReference type="STRING" id="1285242.A6A04_12040"/>
<dbReference type="EMBL" id="LWQT01000028">
    <property type="protein sequence ID" value="OAN54648.1"/>
    <property type="molecule type" value="Genomic_DNA"/>
</dbReference>
<proteinExistence type="predicted"/>
<comment type="caution">
    <text evidence="11">The sequence shown here is derived from an EMBL/GenBank/DDBJ whole genome shotgun (WGS) entry which is preliminary data.</text>
</comment>
<dbReference type="SUPFAM" id="SSF90123">
    <property type="entry name" value="ABC transporter transmembrane region"/>
    <property type="match status" value="1"/>
</dbReference>
<dbReference type="PROSITE" id="PS00211">
    <property type="entry name" value="ABC_TRANSPORTER_1"/>
    <property type="match status" value="1"/>
</dbReference>
<organism evidence="11 12">
    <name type="scientific">Paramagnetospirillum marisnigri</name>
    <dbReference type="NCBI Taxonomy" id="1285242"/>
    <lineage>
        <taxon>Bacteria</taxon>
        <taxon>Pseudomonadati</taxon>
        <taxon>Pseudomonadota</taxon>
        <taxon>Alphaproteobacteria</taxon>
        <taxon>Rhodospirillales</taxon>
        <taxon>Magnetospirillaceae</taxon>
        <taxon>Paramagnetospirillum</taxon>
    </lineage>
</organism>
<sequence>MVRPMTMPVPPFLHYRDFNGGHIPRTALAFLARFLLSRFRWRIVALVLGTLGGIGLMTLEPLFLRDLVEALRLGDLSDPWTPAVWTPFGLVAGAWVISATFNRVREIIDIHTSPQLRYEVQTCLFSYLIEHSPEYFHRNFAGRLAQKVKQAGQSTAALLSVAFNEMVRVVAVVVIGFFVVGHDHPQFAAVMLGWTIAFVAAAVMLSRRCLALSREFSNQMSASTGTMVDVIGNADVVLSFARAPHECLQVARAVLGERDASIRLRWFLTLMWAVLYTALVLFQIVMIALAVRETVLGRMVVGETVMVVSLSAILFNNIWGLAARMLEFLEELGVLDSALDSILSPHAIVDAAEARRLEVSEGAIGFEHVSFRHLDGNPVFDDLSFRVRPGEKIGLVGPSGAGKSTLVRLIQRHYQPQSGRIVIDGQDIAAVTRLSLNEAVAEVPQQPGLFHRSIAENIGYARLDAGPEAIRAASTQAHCHGFITRRPEGYDSLVGEHGIQLSGGERQRVAIARALLKDSRILILDEATSALDSETEAHIREALWQLFEGRTVIAIAHRLSTISRMDRILYLEGGRILEEGSHDALLALNGRYASLWRHQAGGFLPET</sequence>
<accession>A0A178MWL0</accession>
<dbReference type="InterPro" id="IPR011527">
    <property type="entry name" value="ABC1_TM_dom"/>
</dbReference>
<comment type="subcellular location">
    <subcellularLocation>
        <location evidence="1">Cell membrane</location>
        <topology evidence="1">Multi-pass membrane protein</topology>
    </subcellularLocation>
</comment>
<evidence type="ECO:0000313" key="12">
    <source>
        <dbReference type="Proteomes" id="UP000078428"/>
    </source>
</evidence>
<keyword evidence="3 8" id="KW-0812">Transmembrane</keyword>
<dbReference type="InterPro" id="IPR003593">
    <property type="entry name" value="AAA+_ATPase"/>
</dbReference>
<dbReference type="PROSITE" id="PS50893">
    <property type="entry name" value="ABC_TRANSPORTER_2"/>
    <property type="match status" value="1"/>
</dbReference>
<evidence type="ECO:0000256" key="7">
    <source>
        <dbReference type="ARBA" id="ARBA00023136"/>
    </source>
</evidence>
<keyword evidence="12" id="KW-1185">Reference proteome</keyword>
<evidence type="ECO:0000259" key="10">
    <source>
        <dbReference type="PROSITE" id="PS50929"/>
    </source>
</evidence>
<feature type="domain" description="ABC transmembrane type-1" evidence="10">
    <location>
        <begin position="44"/>
        <end position="330"/>
    </location>
</feature>
<evidence type="ECO:0000256" key="8">
    <source>
        <dbReference type="SAM" id="Phobius"/>
    </source>
</evidence>
<dbReference type="InterPro" id="IPR036640">
    <property type="entry name" value="ABC1_TM_sf"/>
</dbReference>
<keyword evidence="7 8" id="KW-0472">Membrane</keyword>
<dbReference type="PANTHER" id="PTHR24221">
    <property type="entry name" value="ATP-BINDING CASSETTE SUB-FAMILY B"/>
    <property type="match status" value="1"/>
</dbReference>
<dbReference type="GO" id="GO:0140359">
    <property type="term" value="F:ABC-type transporter activity"/>
    <property type="evidence" value="ECO:0007669"/>
    <property type="project" value="InterPro"/>
</dbReference>
<name>A0A178MWL0_9PROT</name>
<evidence type="ECO:0000256" key="3">
    <source>
        <dbReference type="ARBA" id="ARBA00022692"/>
    </source>
</evidence>
<evidence type="ECO:0000256" key="6">
    <source>
        <dbReference type="ARBA" id="ARBA00022989"/>
    </source>
</evidence>
<feature type="transmembrane region" description="Helical" evidence="8">
    <location>
        <begin position="266"/>
        <end position="289"/>
    </location>
</feature>
<dbReference type="Gene3D" id="3.40.50.300">
    <property type="entry name" value="P-loop containing nucleotide triphosphate hydrolases"/>
    <property type="match status" value="1"/>
</dbReference>
<dbReference type="Proteomes" id="UP000078428">
    <property type="component" value="Unassembled WGS sequence"/>
</dbReference>
<dbReference type="GO" id="GO:0034040">
    <property type="term" value="F:ATPase-coupled lipid transmembrane transporter activity"/>
    <property type="evidence" value="ECO:0007669"/>
    <property type="project" value="TreeGrafter"/>
</dbReference>
<feature type="transmembrane region" description="Helical" evidence="8">
    <location>
        <begin position="84"/>
        <end position="101"/>
    </location>
</feature>
<dbReference type="SUPFAM" id="SSF52540">
    <property type="entry name" value="P-loop containing nucleoside triphosphate hydrolases"/>
    <property type="match status" value="1"/>
</dbReference>
<evidence type="ECO:0000256" key="4">
    <source>
        <dbReference type="ARBA" id="ARBA00022741"/>
    </source>
</evidence>
<evidence type="ECO:0000256" key="5">
    <source>
        <dbReference type="ARBA" id="ARBA00022840"/>
    </source>
</evidence>
<keyword evidence="6 8" id="KW-1133">Transmembrane helix</keyword>
<dbReference type="AlphaFoldDB" id="A0A178MWL0"/>
<dbReference type="InterPro" id="IPR039421">
    <property type="entry name" value="Type_1_exporter"/>
</dbReference>
<dbReference type="Pfam" id="PF00005">
    <property type="entry name" value="ABC_tran"/>
    <property type="match status" value="1"/>
</dbReference>
<keyword evidence="2" id="KW-0813">Transport</keyword>
<dbReference type="Pfam" id="PF00664">
    <property type="entry name" value="ABC_membrane"/>
    <property type="match status" value="1"/>
</dbReference>
<reference evidence="11 12" key="1">
    <citation type="submission" date="2016-04" db="EMBL/GenBank/DDBJ databases">
        <title>Draft genome sequence of freshwater magnetotactic bacteria Magnetospirillum marisnigri SP-1 and Magnetospirillum moscoviense BB-1.</title>
        <authorList>
            <person name="Koziaeva V."/>
            <person name="Dziuba M.V."/>
            <person name="Ivanov T.M."/>
            <person name="Kuznetsov B."/>
            <person name="Grouzdev D.S."/>
        </authorList>
    </citation>
    <scope>NUCLEOTIDE SEQUENCE [LARGE SCALE GENOMIC DNA]</scope>
    <source>
        <strain evidence="11 12">SP-1</strain>
    </source>
</reference>
<dbReference type="PROSITE" id="PS50929">
    <property type="entry name" value="ABC_TM1F"/>
    <property type="match status" value="1"/>
</dbReference>
<dbReference type="GO" id="GO:0005886">
    <property type="term" value="C:plasma membrane"/>
    <property type="evidence" value="ECO:0007669"/>
    <property type="project" value="UniProtKB-SubCell"/>
</dbReference>
<dbReference type="InterPro" id="IPR017871">
    <property type="entry name" value="ABC_transporter-like_CS"/>
</dbReference>
<feature type="transmembrane region" description="Helical" evidence="8">
    <location>
        <begin position="156"/>
        <end position="180"/>
    </location>
</feature>
<protein>
    <submittedName>
        <fullName evidence="11">ABC transporter</fullName>
    </submittedName>
</protein>
<feature type="transmembrane region" description="Helical" evidence="8">
    <location>
        <begin position="186"/>
        <end position="205"/>
    </location>
</feature>
<feature type="transmembrane region" description="Helical" evidence="8">
    <location>
        <begin position="43"/>
        <end position="64"/>
    </location>
</feature>
<dbReference type="GO" id="GO:0005524">
    <property type="term" value="F:ATP binding"/>
    <property type="evidence" value="ECO:0007669"/>
    <property type="project" value="UniProtKB-KW"/>
</dbReference>
<feature type="domain" description="ABC transporter" evidence="9">
    <location>
        <begin position="364"/>
        <end position="598"/>
    </location>
</feature>
<dbReference type="Gene3D" id="1.20.1560.10">
    <property type="entry name" value="ABC transporter type 1, transmembrane domain"/>
    <property type="match status" value="1"/>
</dbReference>
<dbReference type="GO" id="GO:0016887">
    <property type="term" value="F:ATP hydrolysis activity"/>
    <property type="evidence" value="ECO:0007669"/>
    <property type="project" value="InterPro"/>
</dbReference>